<dbReference type="PANTHER" id="PTHR43796">
    <property type="entry name" value="CARBOXYNORSPERMIDINE SYNTHASE"/>
    <property type="match status" value="1"/>
</dbReference>
<keyword evidence="3" id="KW-1185">Reference proteome</keyword>
<evidence type="ECO:0000313" key="2">
    <source>
        <dbReference type="EMBL" id="KAL3655984.1"/>
    </source>
</evidence>
<dbReference type="AlphaFoldDB" id="A0ABD3ESH7"/>
<protein>
    <submittedName>
        <fullName evidence="2">Uncharacterized protein</fullName>
    </submittedName>
</protein>
<accession>A0ABD3ESH7</accession>
<keyword evidence="1" id="KW-0472">Membrane</keyword>
<keyword evidence="1" id="KW-0812">Transmembrane</keyword>
<name>A0ABD3ESH7_9LAMI</name>
<feature type="transmembrane region" description="Helical" evidence="1">
    <location>
        <begin position="288"/>
        <end position="307"/>
    </location>
</feature>
<dbReference type="Proteomes" id="UP001632038">
    <property type="component" value="Unassembled WGS sequence"/>
</dbReference>
<evidence type="ECO:0000256" key="1">
    <source>
        <dbReference type="SAM" id="Phobius"/>
    </source>
</evidence>
<organism evidence="2 3">
    <name type="scientific">Castilleja foliolosa</name>
    <dbReference type="NCBI Taxonomy" id="1961234"/>
    <lineage>
        <taxon>Eukaryota</taxon>
        <taxon>Viridiplantae</taxon>
        <taxon>Streptophyta</taxon>
        <taxon>Embryophyta</taxon>
        <taxon>Tracheophyta</taxon>
        <taxon>Spermatophyta</taxon>
        <taxon>Magnoliopsida</taxon>
        <taxon>eudicotyledons</taxon>
        <taxon>Gunneridae</taxon>
        <taxon>Pentapetalae</taxon>
        <taxon>asterids</taxon>
        <taxon>lamiids</taxon>
        <taxon>Lamiales</taxon>
        <taxon>Orobanchaceae</taxon>
        <taxon>Pedicularideae</taxon>
        <taxon>Castillejinae</taxon>
        <taxon>Castilleja</taxon>
    </lineage>
</organism>
<dbReference type="EMBL" id="JAVIJP010000001">
    <property type="protein sequence ID" value="KAL3655984.1"/>
    <property type="molecule type" value="Genomic_DNA"/>
</dbReference>
<proteinExistence type="predicted"/>
<dbReference type="PANTHER" id="PTHR43796:SF2">
    <property type="entry name" value="CARBOXYNORSPERMIDINE SYNTHASE"/>
    <property type="match status" value="1"/>
</dbReference>
<sequence length="326" mass="36752">MNKILDEKTGLGRYTDFQDFKDCSDDEGEIDVKKLFTFSASKNSSGLKPLGVQEISEREKQERELGGYGCGEVVCKERGLGVGMLGFRTQPDNIHSPIMSPEMETYTLIEQDEYQDEEDQVNGGMIIAEVPVQLFHGRQWWSWTGSVVDKLLSYCRRRRYIQKWNVPEVASAHEIFKVPTINARFGTAPFFWNWTLSAFIKTMPVEHLKNKNIVQVFVKISYPLIRAADIFSGKKAAIRLICSVRMNRTHQLFSVTKHSPTTGTATAAFVLPVLEGSTMLGVYLQVEGVWIGMLVGTFIKTVILLIITQKNSLGETVFECSTESIS</sequence>
<gene>
    <name evidence="2" type="ORF">CASFOL_000380</name>
</gene>
<comment type="caution">
    <text evidence="2">The sequence shown here is derived from an EMBL/GenBank/DDBJ whole genome shotgun (WGS) entry which is preliminary data.</text>
</comment>
<keyword evidence="1" id="KW-1133">Transmembrane helix</keyword>
<reference evidence="3" key="1">
    <citation type="journal article" date="2024" name="IScience">
        <title>Strigolactones Initiate the Formation of Haustorium-like Structures in Castilleja.</title>
        <authorList>
            <person name="Buerger M."/>
            <person name="Peterson D."/>
            <person name="Chory J."/>
        </authorList>
    </citation>
    <scope>NUCLEOTIDE SEQUENCE [LARGE SCALE GENOMIC DNA]</scope>
</reference>
<evidence type="ECO:0000313" key="3">
    <source>
        <dbReference type="Proteomes" id="UP001632038"/>
    </source>
</evidence>